<feature type="domain" description="TtsA-like Glycoside hydrolase family 108" evidence="1">
    <location>
        <begin position="10"/>
        <end position="97"/>
    </location>
</feature>
<gene>
    <name evidence="3" type="ORF">MXMO3_01726</name>
</gene>
<dbReference type="RefSeq" id="WP_205468001.1">
    <property type="nucleotide sequence ID" value="NZ_CP021330.1"/>
</dbReference>
<dbReference type="Pfam" id="PF05838">
    <property type="entry name" value="Glyco_hydro_108"/>
    <property type="match status" value="1"/>
</dbReference>
<dbReference type="SUPFAM" id="SSF53955">
    <property type="entry name" value="Lysozyme-like"/>
    <property type="match status" value="1"/>
</dbReference>
<protein>
    <submittedName>
        <fullName evidence="3">Uncharacterized protein</fullName>
    </submittedName>
</protein>
<proteinExistence type="predicted"/>
<dbReference type="Pfam" id="PF09374">
    <property type="entry name" value="PG_binding_3"/>
    <property type="match status" value="1"/>
</dbReference>
<evidence type="ECO:0000259" key="1">
    <source>
        <dbReference type="Pfam" id="PF05838"/>
    </source>
</evidence>
<evidence type="ECO:0000313" key="4">
    <source>
        <dbReference type="Proteomes" id="UP000258927"/>
    </source>
</evidence>
<dbReference type="Proteomes" id="UP000258927">
    <property type="component" value="Chromosome"/>
</dbReference>
<accession>A0A2R4ME15</accession>
<name>A0A2R4ME15_9HYPH</name>
<dbReference type="InterPro" id="IPR008565">
    <property type="entry name" value="TtsA-like_GH18_dom"/>
</dbReference>
<dbReference type="KEGG" id="mmyr:MXMO3_01726"/>
<dbReference type="CDD" id="cd13926">
    <property type="entry name" value="N-acetylmuramidase_GH108"/>
    <property type="match status" value="1"/>
</dbReference>
<dbReference type="InterPro" id="IPR023346">
    <property type="entry name" value="Lysozyme-like_dom_sf"/>
</dbReference>
<keyword evidence="4" id="KW-1185">Reference proteome</keyword>
<dbReference type="InterPro" id="IPR018537">
    <property type="entry name" value="Peptidoglycan-bd_3"/>
</dbReference>
<evidence type="ECO:0000259" key="2">
    <source>
        <dbReference type="Pfam" id="PF09374"/>
    </source>
</evidence>
<dbReference type="EMBL" id="CP021330">
    <property type="protein sequence ID" value="AVX04252.1"/>
    <property type="molecule type" value="Genomic_DNA"/>
</dbReference>
<organism evidence="3 4">
    <name type="scientific">Maritalea myrionectae</name>
    <dbReference type="NCBI Taxonomy" id="454601"/>
    <lineage>
        <taxon>Bacteria</taxon>
        <taxon>Pseudomonadati</taxon>
        <taxon>Pseudomonadota</taxon>
        <taxon>Alphaproteobacteria</taxon>
        <taxon>Hyphomicrobiales</taxon>
        <taxon>Devosiaceae</taxon>
        <taxon>Maritalea</taxon>
    </lineage>
</organism>
<dbReference type="Gene3D" id="1.20.141.10">
    <property type="entry name" value="Chitosanase, subunit A, domain 1"/>
    <property type="match status" value="1"/>
</dbReference>
<dbReference type="AlphaFoldDB" id="A0A2R4ME15"/>
<reference evidence="3 4" key="1">
    <citation type="submission" date="2017-05" db="EMBL/GenBank/DDBJ databases">
        <title>Genome Analysis of Maritalea myrionectae HL2708#5.</title>
        <authorList>
            <consortium name="Cotde Inc.-PKNU"/>
            <person name="Jang D."/>
            <person name="Oh H.-M."/>
        </authorList>
    </citation>
    <scope>NUCLEOTIDE SEQUENCE [LARGE SCALE GENOMIC DNA]</scope>
    <source>
        <strain evidence="3 4">HL2708#5</strain>
    </source>
</reference>
<feature type="domain" description="Peptidoglycan binding" evidence="2">
    <location>
        <begin position="102"/>
        <end position="161"/>
    </location>
</feature>
<sequence>MQRNFAAALKLVLKHEGGYVDHPSDPGGATNQGITRKTLARWRGLKDWRQLPKSEVKNISADEVRQIYKARYWDKVRGDDLPSGLDYCVFDFAVNSGWSRAAIALQRVLGVADDGVIGPVTLEAVSKANTKRLINKMCDDRMRFLKRLRHWSVFGKGWSRRVSGVRRDALAWADVSTAPTPPERPQAAKDSPLMRFLTFIINTILNWGKK</sequence>
<evidence type="ECO:0000313" key="3">
    <source>
        <dbReference type="EMBL" id="AVX04252.1"/>
    </source>
</evidence>